<dbReference type="SUPFAM" id="SSF48576">
    <property type="entry name" value="Terpenoid synthases"/>
    <property type="match status" value="1"/>
</dbReference>
<organism evidence="2 3">
    <name type="scientific">Enhygromyxa salina</name>
    <dbReference type="NCBI Taxonomy" id="215803"/>
    <lineage>
        <taxon>Bacteria</taxon>
        <taxon>Pseudomonadati</taxon>
        <taxon>Myxococcota</taxon>
        <taxon>Polyangia</taxon>
        <taxon>Nannocystales</taxon>
        <taxon>Nannocystaceae</taxon>
        <taxon>Enhygromyxa</taxon>
    </lineage>
</organism>
<dbReference type="PANTHER" id="PTHR31480">
    <property type="entry name" value="BIFUNCTIONAL LYCOPENE CYCLASE/PHYTOENE SYNTHASE"/>
    <property type="match status" value="1"/>
</dbReference>
<dbReference type="SFLD" id="SFLDG01212">
    <property type="entry name" value="Phytoene_synthase_like"/>
    <property type="match status" value="1"/>
</dbReference>
<keyword evidence="1" id="KW-0808">Transferase</keyword>
<reference evidence="2 3" key="1">
    <citation type="submission" date="2014-12" db="EMBL/GenBank/DDBJ databases">
        <title>Genome assembly of Enhygromyxa salina DSM 15201.</title>
        <authorList>
            <person name="Sharma G."/>
            <person name="Subramanian S."/>
        </authorList>
    </citation>
    <scope>NUCLEOTIDE SEQUENCE [LARGE SCALE GENOMIC DNA]</scope>
    <source>
        <strain evidence="2 3">DSM 15201</strain>
    </source>
</reference>
<protein>
    <submittedName>
        <fullName evidence="2">Phytoene synthase</fullName>
    </submittedName>
</protein>
<name>A0A0C2CYV6_9BACT</name>
<dbReference type="GO" id="GO:0016117">
    <property type="term" value="P:carotenoid biosynthetic process"/>
    <property type="evidence" value="ECO:0007669"/>
    <property type="project" value="UniProtKB-ARBA"/>
</dbReference>
<dbReference type="GO" id="GO:0004311">
    <property type="term" value="F:geranylgeranyl diphosphate synthase activity"/>
    <property type="evidence" value="ECO:0007669"/>
    <property type="project" value="InterPro"/>
</dbReference>
<evidence type="ECO:0000313" key="2">
    <source>
        <dbReference type="EMBL" id="KIG14820.1"/>
    </source>
</evidence>
<dbReference type="Proteomes" id="UP000031599">
    <property type="component" value="Unassembled WGS sequence"/>
</dbReference>
<dbReference type="InterPro" id="IPR019845">
    <property type="entry name" value="Squalene/phytoene_synthase_CS"/>
</dbReference>
<dbReference type="EMBL" id="JMCC02000066">
    <property type="protein sequence ID" value="KIG14820.1"/>
    <property type="molecule type" value="Genomic_DNA"/>
</dbReference>
<gene>
    <name evidence="2" type="ORF">DB30_06406</name>
</gene>
<dbReference type="InterPro" id="IPR008949">
    <property type="entry name" value="Isoprenoid_synthase_dom_sf"/>
</dbReference>
<dbReference type="AlphaFoldDB" id="A0A0C2CYV6"/>
<dbReference type="InterPro" id="IPR002060">
    <property type="entry name" value="Squ/phyt_synthse"/>
</dbReference>
<accession>A0A0C2CYV6</accession>
<dbReference type="RefSeq" id="WP_052553048.1">
    <property type="nucleotide sequence ID" value="NZ_JMCC02000066.1"/>
</dbReference>
<dbReference type="Pfam" id="PF00494">
    <property type="entry name" value="SQS_PSY"/>
    <property type="match status" value="1"/>
</dbReference>
<dbReference type="InterPro" id="IPR033904">
    <property type="entry name" value="Trans_IPPS_HH"/>
</dbReference>
<dbReference type="PROSITE" id="PS01045">
    <property type="entry name" value="SQUALEN_PHYTOEN_SYN_2"/>
    <property type="match status" value="1"/>
</dbReference>
<dbReference type="Gene3D" id="1.10.600.10">
    <property type="entry name" value="Farnesyl Diphosphate Synthase"/>
    <property type="match status" value="1"/>
</dbReference>
<dbReference type="SFLD" id="SFLDG01018">
    <property type="entry name" value="Squalene/Phytoene_Synthase_Lik"/>
    <property type="match status" value="1"/>
</dbReference>
<comment type="caution">
    <text evidence="2">The sequence shown here is derived from an EMBL/GenBank/DDBJ whole genome shotgun (WGS) entry which is preliminary data.</text>
</comment>
<dbReference type="SFLD" id="SFLDS00005">
    <property type="entry name" value="Isoprenoid_Synthase_Type_I"/>
    <property type="match status" value="1"/>
</dbReference>
<evidence type="ECO:0000256" key="1">
    <source>
        <dbReference type="ARBA" id="ARBA00022679"/>
    </source>
</evidence>
<dbReference type="CDD" id="cd00683">
    <property type="entry name" value="Trans_IPPS_HH"/>
    <property type="match status" value="1"/>
</dbReference>
<evidence type="ECO:0000313" key="3">
    <source>
        <dbReference type="Proteomes" id="UP000031599"/>
    </source>
</evidence>
<dbReference type="GO" id="GO:0051996">
    <property type="term" value="F:squalene synthase [NAD(P)H] activity"/>
    <property type="evidence" value="ECO:0007669"/>
    <property type="project" value="InterPro"/>
</dbReference>
<sequence length="312" mass="34867">MPLALDVQALIERTGSFVRRLTARSSSNFKFAFLFLSPAQREGLTQVYEFCRVVDDIVDDRPPGSEGRAEAEAGLAMWSAEIAHIYQRSGPIQTELGRALADTIEHFALPRYAFDEIIAGCAMDLDITTYPDLASLELYCYRVASCVGILCIGIFGDQSDLAQRYAKHLGLALQYTNILRDVGEDAARGRVYLPIDLLARHGLSEADTLRCTYDRRFLAMAEEFAEIAESEYQKAWAELPNIANLRPLLAAEIMGRTYHELLIELRARRFDVFTHRAGLRRRDKLKVAAISLVLTSLPLELPGARAVRAALV</sequence>
<dbReference type="InterPro" id="IPR044843">
    <property type="entry name" value="Trans_IPPS_bact-type"/>
</dbReference>
<proteinExistence type="predicted"/>